<evidence type="ECO:0000313" key="1">
    <source>
        <dbReference type="EMBL" id="AET24739.1"/>
    </source>
</evidence>
<dbReference type="Proteomes" id="UP000002886">
    <property type="component" value="Segment"/>
</dbReference>
<dbReference type="KEGG" id="vg:12978746"/>
<sequence>MKIKFFDYEKLYLLARGNSDLIIKLFKRMLTEPDAHQLLVGSSFILNESTIVDNPNKLSNRQLAEYLGILSLRNYAEYKFTNDPSLDIQYVPVWIPRLVIDTNPLIAINKSKLIFKEEIKYG</sequence>
<reference evidence="1 2" key="1">
    <citation type="journal article" date="2012" name="PLoS ONE">
        <title>Genomic, Proteomic and Physiological Characterization of a T5-like Bacteriophage for Control of Shiga Toxin-Producing Escherichia coli O157:H7.</title>
        <authorList>
            <person name="Niu Y.D."/>
            <person name="Stanford K."/>
            <person name="Kropinski A.M."/>
            <person name="Ackermann H.W."/>
            <person name="Johnson R.P."/>
            <person name="She Y.M."/>
            <person name="Ahmed R."/>
            <person name="Villegas A."/>
            <person name="McAllister T.A."/>
        </authorList>
    </citation>
    <scope>NUCLEOTIDE SEQUENCE [LARGE SCALE GENOMIC DNA]</scope>
</reference>
<protein>
    <submittedName>
        <fullName evidence="1">Uncharacterized protein</fullName>
    </submittedName>
</protein>
<dbReference type="RefSeq" id="YP_006382426.1">
    <property type="nucleotide sequence ID" value="NC_017969.1"/>
</dbReference>
<name>I1TE27_9CAUD</name>
<evidence type="ECO:0000313" key="2">
    <source>
        <dbReference type="Proteomes" id="UP000002886"/>
    </source>
</evidence>
<proteinExistence type="predicted"/>
<accession>I1TE27</accession>
<keyword evidence="2" id="KW-1185">Reference proteome</keyword>
<organism evidence="1 2">
    <name type="scientific">Escherichia phage vB_EcoS_AKFV33</name>
    <dbReference type="NCBI Taxonomy" id="2681605"/>
    <lineage>
        <taxon>Viruses</taxon>
        <taxon>Duplodnaviria</taxon>
        <taxon>Heunggongvirae</taxon>
        <taxon>Uroviricota</taxon>
        <taxon>Caudoviricetes</taxon>
        <taxon>Demerecviridae</taxon>
        <taxon>Markadamsvirinae</taxon>
        <taxon>Tequintavirus</taxon>
        <taxon>Tequintavirus AKFV33</taxon>
    </lineage>
</organism>
<dbReference type="GeneID" id="12978746"/>
<gene>
    <name evidence="1" type="primary">orf127</name>
</gene>
<dbReference type="EMBL" id="HQ665011">
    <property type="protein sequence ID" value="AET24739.1"/>
    <property type="molecule type" value="Genomic_DNA"/>
</dbReference>